<dbReference type="Pfam" id="PF00188">
    <property type="entry name" value="CAP"/>
    <property type="match status" value="2"/>
</dbReference>
<dbReference type="EMBL" id="WJQU01000002">
    <property type="protein sequence ID" value="KAJ6643132.1"/>
    <property type="molecule type" value="Genomic_DNA"/>
</dbReference>
<dbReference type="AlphaFoldDB" id="A0A9Q0N404"/>
<organism evidence="4 5">
    <name type="scientific">Pseudolycoriella hygida</name>
    <dbReference type="NCBI Taxonomy" id="35572"/>
    <lineage>
        <taxon>Eukaryota</taxon>
        <taxon>Metazoa</taxon>
        <taxon>Ecdysozoa</taxon>
        <taxon>Arthropoda</taxon>
        <taxon>Hexapoda</taxon>
        <taxon>Insecta</taxon>
        <taxon>Pterygota</taxon>
        <taxon>Neoptera</taxon>
        <taxon>Endopterygota</taxon>
        <taxon>Diptera</taxon>
        <taxon>Nematocera</taxon>
        <taxon>Sciaroidea</taxon>
        <taxon>Sciaridae</taxon>
        <taxon>Pseudolycoriella</taxon>
    </lineage>
</organism>
<dbReference type="PANTHER" id="PTHR10334">
    <property type="entry name" value="CYSTEINE-RICH SECRETORY PROTEIN-RELATED"/>
    <property type="match status" value="1"/>
</dbReference>
<evidence type="ECO:0000256" key="1">
    <source>
        <dbReference type="ARBA" id="ARBA00004613"/>
    </source>
</evidence>
<dbReference type="FunFam" id="3.40.33.10:FF:000002">
    <property type="entry name" value="Golgi-associated plant pathogenesis-related protein 1"/>
    <property type="match status" value="2"/>
</dbReference>
<dbReference type="Gene3D" id="3.40.33.10">
    <property type="entry name" value="CAP"/>
    <property type="match status" value="2"/>
</dbReference>
<dbReference type="InterPro" id="IPR001283">
    <property type="entry name" value="CRISP-related"/>
</dbReference>
<evidence type="ECO:0000256" key="2">
    <source>
        <dbReference type="ARBA" id="ARBA00022525"/>
    </source>
</evidence>
<protein>
    <submittedName>
        <fullName evidence="4">Golgi-associated plant pathogenesis-related protein 1</fullName>
    </submittedName>
</protein>
<feature type="domain" description="SCP" evidence="3">
    <location>
        <begin position="161"/>
        <end position="296"/>
    </location>
</feature>
<evidence type="ECO:0000259" key="3">
    <source>
        <dbReference type="SMART" id="SM00198"/>
    </source>
</evidence>
<dbReference type="PRINTS" id="PR00837">
    <property type="entry name" value="V5TPXLIKE"/>
</dbReference>
<dbReference type="SMART" id="SM00198">
    <property type="entry name" value="SCP"/>
    <property type="match status" value="2"/>
</dbReference>
<name>A0A9Q0N404_9DIPT</name>
<sequence>MEVCCLKMASRCRPPRAIQMDVTRIPTMSSSHDCGSLSRVVMVRKTDQRMINHKTPKANPQCELVTFETIQTYRGHKPDRTVVFKETHDFPESEAQRSPTAQRFLKSQLSSGIQSMTISTSDVSRIDRCSPVRSITPNFPSRHKSPSPLWQKRSFSSTFTDFERECLKAHNDFRVRHGVSPLKLNKKLCRFAEEWAKIIASRGSPAHRNNSPYGENIFCSWSSCNNVVVKGWEPVEHWYGEGETHCFGKEPTTLKTGHFTQVVWKDSRELGVGQARNRSGQVFIVANYDPPGNFIGSFAENVLPITSQTPTPRIVINGISEDSIDSLLTDSSREDGDLDRFVNAILRYHNEYRKKHGAQELKLNKNLRSISQDWAETLAREDRFAYRPNTNYGENIYCLWSSDRNAKANPKNVCRSWYEEVKEFNFGVEPKGMFKGGHFSQMVWKSSLELGVGVAKTKKGKVLVVCNYEPRGNIIGHFNSNVSRVVR</sequence>
<keyword evidence="2" id="KW-0964">Secreted</keyword>
<evidence type="ECO:0000313" key="4">
    <source>
        <dbReference type="EMBL" id="KAJ6643132.1"/>
    </source>
</evidence>
<dbReference type="InterPro" id="IPR018244">
    <property type="entry name" value="Allrgn_V5/Tpx1_CS"/>
</dbReference>
<dbReference type="SUPFAM" id="SSF55797">
    <property type="entry name" value="PR-1-like"/>
    <property type="match status" value="2"/>
</dbReference>
<dbReference type="InterPro" id="IPR035940">
    <property type="entry name" value="CAP_sf"/>
</dbReference>
<dbReference type="Proteomes" id="UP001151699">
    <property type="component" value="Chromosome B"/>
</dbReference>
<dbReference type="PROSITE" id="PS01010">
    <property type="entry name" value="CRISP_2"/>
    <property type="match status" value="1"/>
</dbReference>
<comment type="caution">
    <text evidence="4">The sequence shown here is derived from an EMBL/GenBank/DDBJ whole genome shotgun (WGS) entry which is preliminary data.</text>
</comment>
<gene>
    <name evidence="4" type="primary">GLIPR2_5</name>
    <name evidence="4" type="ORF">Bhyg_08088</name>
</gene>
<proteinExistence type="predicted"/>
<evidence type="ECO:0000313" key="5">
    <source>
        <dbReference type="Proteomes" id="UP001151699"/>
    </source>
</evidence>
<keyword evidence="5" id="KW-1185">Reference proteome</keyword>
<dbReference type="OrthoDB" id="337038at2759"/>
<dbReference type="CDD" id="cd05382">
    <property type="entry name" value="CAP_GAPR1-like"/>
    <property type="match status" value="2"/>
</dbReference>
<dbReference type="PROSITE" id="PS01009">
    <property type="entry name" value="CRISP_1"/>
    <property type="match status" value="2"/>
</dbReference>
<dbReference type="InterPro" id="IPR014044">
    <property type="entry name" value="CAP_dom"/>
</dbReference>
<comment type="subcellular location">
    <subcellularLocation>
        <location evidence="1">Secreted</location>
    </subcellularLocation>
</comment>
<reference evidence="4" key="1">
    <citation type="submission" date="2022-07" db="EMBL/GenBank/DDBJ databases">
        <authorList>
            <person name="Trinca V."/>
            <person name="Uliana J.V.C."/>
            <person name="Torres T.T."/>
            <person name="Ward R.J."/>
            <person name="Monesi N."/>
        </authorList>
    </citation>
    <scope>NUCLEOTIDE SEQUENCE</scope>
    <source>
        <strain evidence="4">HSMRA1968</strain>
        <tissue evidence="4">Whole embryos</tissue>
    </source>
</reference>
<feature type="domain" description="SCP" evidence="3">
    <location>
        <begin position="340"/>
        <end position="476"/>
    </location>
</feature>
<dbReference type="InterPro" id="IPR034113">
    <property type="entry name" value="SCP_GAPR1-like"/>
</dbReference>
<accession>A0A9Q0N404</accession>
<dbReference type="GO" id="GO:0005576">
    <property type="term" value="C:extracellular region"/>
    <property type="evidence" value="ECO:0007669"/>
    <property type="project" value="UniProtKB-SubCell"/>
</dbReference>